<protein>
    <recommendedName>
        <fullName evidence="3">Reverse transcriptase domain-containing protein</fullName>
    </recommendedName>
</protein>
<dbReference type="AlphaFoldDB" id="A0A9Q3IW37"/>
<dbReference type="Proteomes" id="UP000765509">
    <property type="component" value="Unassembled WGS sequence"/>
</dbReference>
<organism evidence="1 2">
    <name type="scientific">Austropuccinia psidii MF-1</name>
    <dbReference type="NCBI Taxonomy" id="1389203"/>
    <lineage>
        <taxon>Eukaryota</taxon>
        <taxon>Fungi</taxon>
        <taxon>Dikarya</taxon>
        <taxon>Basidiomycota</taxon>
        <taxon>Pucciniomycotina</taxon>
        <taxon>Pucciniomycetes</taxon>
        <taxon>Pucciniales</taxon>
        <taxon>Sphaerophragmiaceae</taxon>
        <taxon>Austropuccinia</taxon>
    </lineage>
</organism>
<name>A0A9Q3IW37_9BASI</name>
<dbReference type="PANTHER" id="PTHR33481">
    <property type="entry name" value="REVERSE TRANSCRIPTASE"/>
    <property type="match status" value="1"/>
</dbReference>
<reference evidence="1" key="1">
    <citation type="submission" date="2021-03" db="EMBL/GenBank/DDBJ databases">
        <title>Draft genome sequence of rust myrtle Austropuccinia psidii MF-1, a brazilian biotype.</title>
        <authorList>
            <person name="Quecine M.C."/>
            <person name="Pachon D.M.R."/>
            <person name="Bonatelli M.L."/>
            <person name="Correr F.H."/>
            <person name="Franceschini L.M."/>
            <person name="Leite T.F."/>
            <person name="Margarido G.R.A."/>
            <person name="Almeida C.A."/>
            <person name="Ferrarezi J.A."/>
            <person name="Labate C.A."/>
        </authorList>
    </citation>
    <scope>NUCLEOTIDE SEQUENCE</scope>
    <source>
        <strain evidence="1">MF-1</strain>
    </source>
</reference>
<evidence type="ECO:0000313" key="2">
    <source>
        <dbReference type="Proteomes" id="UP000765509"/>
    </source>
</evidence>
<keyword evidence="2" id="KW-1185">Reference proteome</keyword>
<comment type="caution">
    <text evidence="1">The sequence shown here is derived from an EMBL/GenBank/DDBJ whole genome shotgun (WGS) entry which is preliminary data.</text>
</comment>
<dbReference type="PANTHER" id="PTHR33481:SF1">
    <property type="entry name" value="ENDONUCLEASE_EXONUCLEASE_PHOSPHATASE DOMAIN-CONTAINING PROTEIN-RELATED"/>
    <property type="match status" value="1"/>
</dbReference>
<proteinExistence type="predicted"/>
<dbReference type="OrthoDB" id="2655573at2759"/>
<evidence type="ECO:0008006" key="3">
    <source>
        <dbReference type="Google" id="ProtNLM"/>
    </source>
</evidence>
<evidence type="ECO:0000313" key="1">
    <source>
        <dbReference type="EMBL" id="MBW0550996.1"/>
    </source>
</evidence>
<sequence>MIFKPRGGSKLHFHFGDENLKPAMSTKWLGLTLDTGLTYQQHINQLAHKATTTLHQIQCILNKYHGLNSADTRLLIKTALFPRILFGGVLWLNERSKSKVNKTLQLIYNKAARFVMGVQKRTPIAFLKRDSRLQWFLHIHIKQTHKLIL</sequence>
<accession>A0A9Q3IW37</accession>
<gene>
    <name evidence="1" type="ORF">O181_090711</name>
</gene>
<dbReference type="EMBL" id="AVOT02056701">
    <property type="protein sequence ID" value="MBW0550996.1"/>
    <property type="molecule type" value="Genomic_DNA"/>
</dbReference>